<sequence>MFLLEKLVISFTYYLNWRKKESRHERQAERERLFLENGSKVLEELVATCNGKHTPIRSFSHEELRLATNNFDGRRVLNEIRSYKWYKGSLDDRTISIKKYEKDWIEHEYVVTDIAISAKVSAHQNILKLVGCCLETQLPTLVYESADGTLADRIYLFKDDGTRNECQPMAWQSRLKITRKIAHAVAYLHNAFSRPIIHRDIRLGNIWLNQHDVPKLAEFSLCISLPEGETFVQDDVRGSIGFLCPSYVATCRVTEKTDVYSFGILLLVILTAQRPYNLGATSDDDEEDAGLVNYVRNHAISQIVDPALMVDGSESGVLIGMEEQLQSVLQLALKCVDEDPEIRPTMIDVTEELRRIESLQAQAWTRLFTLPIHHHIIH</sequence>
<dbReference type="InterPro" id="IPR011009">
    <property type="entry name" value="Kinase-like_dom_sf"/>
</dbReference>
<keyword evidence="1" id="KW-0547">Nucleotide-binding</keyword>
<organism evidence="4 5">
    <name type="scientific">Juglans regia</name>
    <name type="common">English walnut</name>
    <dbReference type="NCBI Taxonomy" id="51240"/>
    <lineage>
        <taxon>Eukaryota</taxon>
        <taxon>Viridiplantae</taxon>
        <taxon>Streptophyta</taxon>
        <taxon>Embryophyta</taxon>
        <taxon>Tracheophyta</taxon>
        <taxon>Spermatophyta</taxon>
        <taxon>Magnoliopsida</taxon>
        <taxon>eudicotyledons</taxon>
        <taxon>Gunneridae</taxon>
        <taxon>Pentapetalae</taxon>
        <taxon>rosids</taxon>
        <taxon>fabids</taxon>
        <taxon>Fagales</taxon>
        <taxon>Juglandaceae</taxon>
        <taxon>Juglans</taxon>
    </lineage>
</organism>
<protein>
    <recommendedName>
        <fullName evidence="3">Protein kinase domain-containing protein</fullName>
    </recommendedName>
</protein>
<evidence type="ECO:0000313" key="4">
    <source>
        <dbReference type="EMBL" id="KAF5453813.1"/>
    </source>
</evidence>
<dbReference type="InterPro" id="IPR045274">
    <property type="entry name" value="WAK-like"/>
</dbReference>
<evidence type="ECO:0000256" key="1">
    <source>
        <dbReference type="ARBA" id="ARBA00022741"/>
    </source>
</evidence>
<dbReference type="Proteomes" id="UP000619265">
    <property type="component" value="Unassembled WGS sequence"/>
</dbReference>
<name>A0A833UAK6_JUGRE</name>
<proteinExistence type="predicted"/>
<reference evidence="4" key="2">
    <citation type="submission" date="2020-03" db="EMBL/GenBank/DDBJ databases">
        <title>Walnut 2.0.</title>
        <authorList>
            <person name="Marrano A."/>
            <person name="Britton M."/>
            <person name="Zimin A.V."/>
            <person name="Zaini P.A."/>
            <person name="Workman R."/>
            <person name="Puiu D."/>
            <person name="Bianco L."/>
            <person name="Allen B.J."/>
            <person name="Troggio M."/>
            <person name="Leslie C.A."/>
            <person name="Timp W."/>
            <person name="Dendekar A."/>
            <person name="Salzberg S.L."/>
            <person name="Neale D.B."/>
        </authorList>
    </citation>
    <scope>NUCLEOTIDE SEQUENCE</scope>
    <source>
        <tissue evidence="4">Leaves</tissue>
    </source>
</reference>
<dbReference type="SUPFAM" id="SSF56112">
    <property type="entry name" value="Protein kinase-like (PK-like)"/>
    <property type="match status" value="1"/>
</dbReference>
<dbReference type="SMART" id="SM00219">
    <property type="entry name" value="TyrKc"/>
    <property type="match status" value="1"/>
</dbReference>
<evidence type="ECO:0000256" key="2">
    <source>
        <dbReference type="ARBA" id="ARBA00022840"/>
    </source>
</evidence>
<accession>A0A833UAK6</accession>
<dbReference type="InterPro" id="IPR020635">
    <property type="entry name" value="Tyr_kinase_cat_dom"/>
</dbReference>
<dbReference type="PROSITE" id="PS50011">
    <property type="entry name" value="PROTEIN_KINASE_DOM"/>
    <property type="match status" value="1"/>
</dbReference>
<dbReference type="EMBL" id="LIHL02000011">
    <property type="protein sequence ID" value="KAF5453813.1"/>
    <property type="molecule type" value="Genomic_DNA"/>
</dbReference>
<dbReference type="Gramene" id="Jr11_00480_p1">
    <property type="protein sequence ID" value="cds.Jr11_00480_p1"/>
    <property type="gene ID" value="Jr11_00480"/>
</dbReference>
<evidence type="ECO:0000259" key="3">
    <source>
        <dbReference type="PROSITE" id="PS50011"/>
    </source>
</evidence>
<dbReference type="GO" id="GO:0004713">
    <property type="term" value="F:protein tyrosine kinase activity"/>
    <property type="evidence" value="ECO:0007669"/>
    <property type="project" value="InterPro"/>
</dbReference>
<dbReference type="Gene3D" id="3.30.200.20">
    <property type="entry name" value="Phosphorylase Kinase, domain 1"/>
    <property type="match status" value="1"/>
</dbReference>
<dbReference type="InterPro" id="IPR000719">
    <property type="entry name" value="Prot_kinase_dom"/>
</dbReference>
<dbReference type="AlphaFoldDB" id="A0A833UAK6"/>
<dbReference type="GO" id="GO:0005524">
    <property type="term" value="F:ATP binding"/>
    <property type="evidence" value="ECO:0007669"/>
    <property type="project" value="UniProtKB-KW"/>
</dbReference>
<dbReference type="Pfam" id="PF00069">
    <property type="entry name" value="Pkinase"/>
    <property type="match status" value="1"/>
</dbReference>
<reference evidence="4" key="1">
    <citation type="submission" date="2015-10" db="EMBL/GenBank/DDBJ databases">
        <authorList>
            <person name="Martinez-Garcia P.J."/>
            <person name="Crepeau M.W."/>
            <person name="Puiu D."/>
            <person name="Gonzalez-Ibeas D."/>
            <person name="Whalen J."/>
            <person name="Stevens K."/>
            <person name="Paul R."/>
            <person name="Butterfield T."/>
            <person name="Britton M."/>
            <person name="Reagan R."/>
            <person name="Chakraborty S."/>
            <person name="Walawage S.L."/>
            <person name="Vasquez-Gross H.A."/>
            <person name="Cardeno C."/>
            <person name="Famula R."/>
            <person name="Pratt K."/>
            <person name="Kuruganti S."/>
            <person name="Aradhya M.K."/>
            <person name="Leslie C.A."/>
            <person name="Dandekar A.M."/>
            <person name="Salzberg S.L."/>
            <person name="Wegrzyn J.L."/>
            <person name="Langley C.H."/>
            <person name="Neale D.B."/>
        </authorList>
    </citation>
    <scope>NUCLEOTIDE SEQUENCE</scope>
    <source>
        <tissue evidence="4">Leaves</tissue>
    </source>
</reference>
<dbReference type="Gene3D" id="1.10.510.10">
    <property type="entry name" value="Transferase(Phosphotransferase) domain 1"/>
    <property type="match status" value="1"/>
</dbReference>
<dbReference type="PANTHER" id="PTHR27005:SF543">
    <property type="entry name" value="NON-FUNCTIONAL PSEUDOKINASE ZED1-LIKE"/>
    <property type="match status" value="1"/>
</dbReference>
<dbReference type="PANTHER" id="PTHR27005">
    <property type="entry name" value="WALL-ASSOCIATED RECEPTOR KINASE-LIKE 21"/>
    <property type="match status" value="1"/>
</dbReference>
<keyword evidence="2" id="KW-0067">ATP-binding</keyword>
<gene>
    <name evidence="4" type="ORF">F2P56_023532</name>
</gene>
<comment type="caution">
    <text evidence="4">The sequence shown here is derived from an EMBL/GenBank/DDBJ whole genome shotgun (WGS) entry which is preliminary data.</text>
</comment>
<evidence type="ECO:0000313" key="5">
    <source>
        <dbReference type="Proteomes" id="UP000619265"/>
    </source>
</evidence>
<feature type="domain" description="Protein kinase" evidence="3">
    <location>
        <begin position="66"/>
        <end position="365"/>
    </location>
</feature>
<dbReference type="GO" id="GO:0007166">
    <property type="term" value="P:cell surface receptor signaling pathway"/>
    <property type="evidence" value="ECO:0007669"/>
    <property type="project" value="InterPro"/>
</dbReference>